<name>A0ABV2UAT9_9ACTN</name>
<accession>A0ABV2UAT9</accession>
<organism evidence="1 2">
    <name type="scientific">Streptomyces sp. 900116325</name>
    <dbReference type="NCBI Taxonomy" id="3154295"/>
    <lineage>
        <taxon>Bacteria</taxon>
        <taxon>Bacillati</taxon>
        <taxon>Actinomycetota</taxon>
        <taxon>Actinomycetes</taxon>
        <taxon>Kitasatosporales</taxon>
        <taxon>Streptomycetaceae</taxon>
        <taxon>Streptomyces</taxon>
    </lineage>
</organism>
<protein>
    <submittedName>
        <fullName evidence="1">Uncharacterized protein</fullName>
    </submittedName>
</protein>
<evidence type="ECO:0000313" key="2">
    <source>
        <dbReference type="Proteomes" id="UP001550044"/>
    </source>
</evidence>
<dbReference type="EMBL" id="JBEXIP010000014">
    <property type="protein sequence ID" value="MET8434964.1"/>
    <property type="molecule type" value="Genomic_DNA"/>
</dbReference>
<comment type="caution">
    <text evidence="1">The sequence shown here is derived from an EMBL/GenBank/DDBJ whole genome shotgun (WGS) entry which is preliminary data.</text>
</comment>
<evidence type="ECO:0000313" key="1">
    <source>
        <dbReference type="EMBL" id="MET8434964.1"/>
    </source>
</evidence>
<dbReference type="RefSeq" id="WP_356674777.1">
    <property type="nucleotide sequence ID" value="NZ_JBEXEF010000215.1"/>
</dbReference>
<gene>
    <name evidence="1" type="ORF">ABZV61_19615</name>
</gene>
<keyword evidence="2" id="KW-1185">Reference proteome</keyword>
<reference evidence="1 2" key="1">
    <citation type="submission" date="2024-06" db="EMBL/GenBank/DDBJ databases">
        <title>The Natural Products Discovery Center: Release of the First 8490 Sequenced Strains for Exploring Actinobacteria Biosynthetic Diversity.</title>
        <authorList>
            <person name="Kalkreuter E."/>
            <person name="Kautsar S.A."/>
            <person name="Yang D."/>
            <person name="Bader C.D."/>
            <person name="Teijaro C.N."/>
            <person name="Fluegel L."/>
            <person name="Davis C.M."/>
            <person name="Simpson J.R."/>
            <person name="Lauterbach L."/>
            <person name="Steele A.D."/>
            <person name="Gui C."/>
            <person name="Meng S."/>
            <person name="Li G."/>
            <person name="Viehrig K."/>
            <person name="Ye F."/>
            <person name="Su P."/>
            <person name="Kiefer A.F."/>
            <person name="Nichols A."/>
            <person name="Cepeda A.J."/>
            <person name="Yan W."/>
            <person name="Fan B."/>
            <person name="Jiang Y."/>
            <person name="Adhikari A."/>
            <person name="Zheng C.-J."/>
            <person name="Schuster L."/>
            <person name="Cowan T.M."/>
            <person name="Smanski M.J."/>
            <person name="Chevrette M.G."/>
            <person name="De Carvalho L.P.S."/>
            <person name="Shen B."/>
        </authorList>
    </citation>
    <scope>NUCLEOTIDE SEQUENCE [LARGE SCALE GENOMIC DNA]</scope>
    <source>
        <strain evidence="1 2">NPDC005137</strain>
    </source>
</reference>
<dbReference type="Proteomes" id="UP001550044">
    <property type="component" value="Unassembled WGS sequence"/>
</dbReference>
<sequence>MTSSREEPTEVVLVRRRASAAPGAVAVVRLLAGLPPHWACACAVGCDRITLRVGTPAPGGAEAVTTVVAGSAPPGWAVPR</sequence>
<proteinExistence type="predicted"/>